<evidence type="ECO:0000256" key="1">
    <source>
        <dbReference type="ARBA" id="ARBA00004123"/>
    </source>
</evidence>
<reference evidence="6" key="1">
    <citation type="submission" date="2021-02" db="EMBL/GenBank/DDBJ databases">
        <authorList>
            <person name="Nowell W R."/>
        </authorList>
    </citation>
    <scope>NUCLEOTIDE SEQUENCE</scope>
</reference>
<feature type="repeat" description="RPEL" evidence="4">
    <location>
        <begin position="24"/>
        <end position="49"/>
    </location>
</feature>
<evidence type="ECO:0000313" key="6">
    <source>
        <dbReference type="EMBL" id="CAF2064958.1"/>
    </source>
</evidence>
<sequence>MANQSLKRKLDSSTETNSVPSRSQILNEKLSRRPDRHQLIEQGILHDSQCAPSLQHVEHALKRARLADELNSRLLNRPGPLDLIQHNILHLDKNEYPNLEQAIQGGQIPFKPTSLPRRPLIFHEYTGLPASCKPKVTRIDSLSSSSNVHQIRLAQQQLLLELTSNEQQSSLSPPLFHRKPLEQMTLIELRDVCKHYQIPSSHANKTKLIERIKQTQNKINNDDLSILKVNNGELSNADIIASLGISNVNKDDVEPLSISELDEILKYFPMNLINRRGEGEGEGEEEQSTNVSNDFDFRNPLIDSQTMNNDDLFVQMLLDYDYSPSSSQSTAEPTIDDLFFLDNLSINNIHLRLEYQDDDNSLELFSSKATNLYIGSKHRSIHFIPFLINVRSITLVDPTIIQIMNLLEIGKTLERISIIWSNPYLINEMSARSFYELIFSASSSENLRSCRFYLPKSHCLYLEPKQCILPLLHSIYVQISIPSVDFRRIIRSCPNLVRLEIEIIDNIDNQEERIIVVNHCQHVNIRRFHIYNLLSLDVFDILMGYLPNLENLYISMRLSSHPMDVFEQLSSIIHRIDHLKQFHFRFTTDFWNLGQQQLKRLKEINPFF</sequence>
<dbReference type="SMART" id="SM00707">
    <property type="entry name" value="RPEL"/>
    <property type="match status" value="2"/>
</dbReference>
<dbReference type="PANTHER" id="PTHR22793:SF12">
    <property type="entry name" value="MYOCARDIN-RELATED TRANSCRIPTION FACTOR, ISOFORM H"/>
    <property type="match status" value="1"/>
</dbReference>
<dbReference type="GO" id="GO:0003713">
    <property type="term" value="F:transcription coactivator activity"/>
    <property type="evidence" value="ECO:0007669"/>
    <property type="project" value="TreeGrafter"/>
</dbReference>
<protein>
    <recommendedName>
        <fullName evidence="8">SAP domain-containing protein</fullName>
    </recommendedName>
</protein>
<dbReference type="Proteomes" id="UP000663824">
    <property type="component" value="Unassembled WGS sequence"/>
</dbReference>
<keyword evidence="2" id="KW-0677">Repeat</keyword>
<evidence type="ECO:0008006" key="8">
    <source>
        <dbReference type="Google" id="ProtNLM"/>
    </source>
</evidence>
<proteinExistence type="predicted"/>
<dbReference type="InterPro" id="IPR004018">
    <property type="entry name" value="RPEL_repeat"/>
</dbReference>
<dbReference type="Pfam" id="PF02755">
    <property type="entry name" value="RPEL"/>
    <property type="match status" value="1"/>
</dbReference>
<dbReference type="GO" id="GO:0005634">
    <property type="term" value="C:nucleus"/>
    <property type="evidence" value="ECO:0007669"/>
    <property type="project" value="UniProtKB-SubCell"/>
</dbReference>
<evidence type="ECO:0000256" key="2">
    <source>
        <dbReference type="ARBA" id="ARBA00022737"/>
    </source>
</evidence>
<dbReference type="PROSITE" id="PS51073">
    <property type="entry name" value="RPEL"/>
    <property type="match status" value="1"/>
</dbReference>
<name>A0A816QQI8_9BILA</name>
<dbReference type="GO" id="GO:0045944">
    <property type="term" value="P:positive regulation of transcription by RNA polymerase II"/>
    <property type="evidence" value="ECO:0007669"/>
    <property type="project" value="TreeGrafter"/>
</dbReference>
<feature type="region of interest" description="Disordered" evidence="5">
    <location>
        <begin position="1"/>
        <end position="33"/>
    </location>
</feature>
<evidence type="ECO:0000256" key="5">
    <source>
        <dbReference type="SAM" id="MobiDB-lite"/>
    </source>
</evidence>
<gene>
    <name evidence="6" type="ORF">MBJ925_LOCUS15633</name>
</gene>
<keyword evidence="3" id="KW-0539">Nucleus</keyword>
<organism evidence="6 7">
    <name type="scientific">Rotaria magnacalcarata</name>
    <dbReference type="NCBI Taxonomy" id="392030"/>
    <lineage>
        <taxon>Eukaryota</taxon>
        <taxon>Metazoa</taxon>
        <taxon>Spiralia</taxon>
        <taxon>Gnathifera</taxon>
        <taxon>Rotifera</taxon>
        <taxon>Eurotatoria</taxon>
        <taxon>Bdelloidea</taxon>
        <taxon>Philodinida</taxon>
        <taxon>Philodinidae</taxon>
        <taxon>Rotaria</taxon>
    </lineage>
</organism>
<dbReference type="PANTHER" id="PTHR22793">
    <property type="entry name" value="MYOCARDIN-RELATED TRANSCRIPTION FACTOR-RELATED"/>
    <property type="match status" value="1"/>
</dbReference>
<feature type="compositionally biased region" description="Polar residues" evidence="5">
    <location>
        <begin position="13"/>
        <end position="26"/>
    </location>
</feature>
<dbReference type="EMBL" id="CAJNRE010007378">
    <property type="protein sequence ID" value="CAF2064958.1"/>
    <property type="molecule type" value="Genomic_DNA"/>
</dbReference>
<evidence type="ECO:0000256" key="4">
    <source>
        <dbReference type="PROSITE-ProRule" id="PRU00401"/>
    </source>
</evidence>
<dbReference type="Gene3D" id="6.10.150.10">
    <property type="match status" value="1"/>
</dbReference>
<dbReference type="AlphaFoldDB" id="A0A816QQI8"/>
<dbReference type="InterPro" id="IPR043451">
    <property type="entry name" value="Myocardin-like"/>
</dbReference>
<accession>A0A816QQI8</accession>
<comment type="caution">
    <text evidence="6">The sequence shown here is derived from an EMBL/GenBank/DDBJ whole genome shotgun (WGS) entry which is preliminary data.</text>
</comment>
<comment type="subcellular location">
    <subcellularLocation>
        <location evidence="1">Nucleus</location>
    </subcellularLocation>
</comment>
<evidence type="ECO:0000256" key="3">
    <source>
        <dbReference type="ARBA" id="ARBA00023242"/>
    </source>
</evidence>
<evidence type="ECO:0000313" key="7">
    <source>
        <dbReference type="Proteomes" id="UP000663824"/>
    </source>
</evidence>